<accession>A0BYR2</accession>
<organism evidence="2 3">
    <name type="scientific">Paramecium tetraurelia</name>
    <dbReference type="NCBI Taxonomy" id="5888"/>
    <lineage>
        <taxon>Eukaryota</taxon>
        <taxon>Sar</taxon>
        <taxon>Alveolata</taxon>
        <taxon>Ciliophora</taxon>
        <taxon>Intramacronucleata</taxon>
        <taxon>Oligohymenophorea</taxon>
        <taxon>Peniculida</taxon>
        <taxon>Parameciidae</taxon>
        <taxon>Paramecium</taxon>
    </lineage>
</organism>
<dbReference type="OMA" id="LSCNDYF"/>
<evidence type="ECO:0000313" key="2">
    <source>
        <dbReference type="EMBL" id="CAK63679.1"/>
    </source>
</evidence>
<evidence type="ECO:0000256" key="1">
    <source>
        <dbReference type="SAM" id="Phobius"/>
    </source>
</evidence>
<proteinExistence type="predicted"/>
<evidence type="ECO:0000313" key="3">
    <source>
        <dbReference type="Proteomes" id="UP000000600"/>
    </source>
</evidence>
<keyword evidence="1" id="KW-1133">Transmembrane helix</keyword>
<dbReference type="KEGG" id="ptm:GSPATT00033532001"/>
<keyword evidence="1" id="KW-0472">Membrane</keyword>
<dbReference type="GeneID" id="5016861"/>
<feature type="transmembrane region" description="Helical" evidence="1">
    <location>
        <begin position="336"/>
        <end position="353"/>
    </location>
</feature>
<sequence>MISIILIYYWSAQYVDNNLVSQLLQHVGIPIVLIACIGHYVQCLVAHNAGFCSNLQFRSYIQTTPNSFKVSVIIHEIIKMQNRSPEQDEQKQQQVDSANHILLKTKQDLFPYAFLKLQIFKIPDSNLSCNDYFGCFNNAEVYLQNEIQKAQFKARIDRVSIINNNIYIYAFIQEKVQNLQTTHQAFIIDSIDQFGSKEKKEIILPVCQGKVEIEDTLILEDDQIEMNEIRHRVKIKIEKLFNKQFNLDSIEQEVYQKLQQCGLFEYLQECDPKNLMKLSYCLPTMLSISNHQKHQIISQTALKRLKLAEQHLNKLVPFRHGGIIFVVPNDHPKPPFTQLIVVIIFIILYFIFIN</sequence>
<name>A0BYR2_PARTE</name>
<gene>
    <name evidence="2" type="ORF">GSPATT00033532001</name>
</gene>
<dbReference type="Proteomes" id="UP000000600">
    <property type="component" value="Unassembled WGS sequence"/>
</dbReference>
<reference evidence="2 3" key="1">
    <citation type="journal article" date="2006" name="Nature">
        <title>Global trends of whole-genome duplications revealed by the ciliate Paramecium tetraurelia.</title>
        <authorList>
            <consortium name="Genoscope"/>
            <person name="Aury J.-M."/>
            <person name="Jaillon O."/>
            <person name="Duret L."/>
            <person name="Noel B."/>
            <person name="Jubin C."/>
            <person name="Porcel B.M."/>
            <person name="Segurens B."/>
            <person name="Daubin V."/>
            <person name="Anthouard V."/>
            <person name="Aiach N."/>
            <person name="Arnaiz O."/>
            <person name="Billaut A."/>
            <person name="Beisson J."/>
            <person name="Blanc I."/>
            <person name="Bouhouche K."/>
            <person name="Camara F."/>
            <person name="Duharcourt S."/>
            <person name="Guigo R."/>
            <person name="Gogendeau D."/>
            <person name="Katinka M."/>
            <person name="Keller A.-M."/>
            <person name="Kissmehl R."/>
            <person name="Klotz C."/>
            <person name="Koll F."/>
            <person name="Le Moue A."/>
            <person name="Lepere C."/>
            <person name="Malinsky S."/>
            <person name="Nowacki M."/>
            <person name="Nowak J.K."/>
            <person name="Plattner H."/>
            <person name="Poulain J."/>
            <person name="Ruiz F."/>
            <person name="Serrano V."/>
            <person name="Zagulski M."/>
            <person name="Dessen P."/>
            <person name="Betermier M."/>
            <person name="Weissenbach J."/>
            <person name="Scarpelli C."/>
            <person name="Schachter V."/>
            <person name="Sperling L."/>
            <person name="Meyer E."/>
            <person name="Cohen J."/>
            <person name="Wincker P."/>
        </authorList>
    </citation>
    <scope>NUCLEOTIDE SEQUENCE [LARGE SCALE GENOMIC DNA]</scope>
    <source>
        <strain evidence="2 3">Stock d4-2</strain>
    </source>
</reference>
<dbReference type="RefSeq" id="XP_001431077.1">
    <property type="nucleotide sequence ID" value="XM_001431040.1"/>
</dbReference>
<protein>
    <recommendedName>
        <fullName evidence="4">Lon N-terminal domain-containing protein</fullName>
    </recommendedName>
</protein>
<dbReference type="AlphaFoldDB" id="A0BYR2"/>
<keyword evidence="3" id="KW-1185">Reference proteome</keyword>
<keyword evidence="1" id="KW-0812">Transmembrane</keyword>
<dbReference type="HOGENOM" id="CLU_726590_0_0_1"/>
<evidence type="ECO:0008006" key="4">
    <source>
        <dbReference type="Google" id="ProtNLM"/>
    </source>
</evidence>
<dbReference type="EMBL" id="CT868027">
    <property type="protein sequence ID" value="CAK63679.1"/>
    <property type="molecule type" value="Genomic_DNA"/>
</dbReference>
<dbReference type="InParanoid" id="A0BYR2"/>
<dbReference type="OrthoDB" id="6270329at2759"/>